<organism evidence="2 3">
    <name type="scientific">Lacrimispora amygdalina</name>
    <dbReference type="NCBI Taxonomy" id="253257"/>
    <lineage>
        <taxon>Bacteria</taxon>
        <taxon>Bacillati</taxon>
        <taxon>Bacillota</taxon>
        <taxon>Clostridia</taxon>
        <taxon>Lachnospirales</taxon>
        <taxon>Lachnospiraceae</taxon>
        <taxon>Lacrimispora</taxon>
    </lineage>
</organism>
<dbReference type="EMBL" id="BRPJ01000102">
    <property type="protein sequence ID" value="GLB33106.1"/>
    <property type="molecule type" value="Genomic_DNA"/>
</dbReference>
<protein>
    <submittedName>
        <fullName evidence="2">Uncharacterized protein</fullName>
    </submittedName>
</protein>
<evidence type="ECO:0000313" key="4">
    <source>
        <dbReference type="Proteomes" id="UP001419084"/>
    </source>
</evidence>
<evidence type="ECO:0000313" key="3">
    <source>
        <dbReference type="Proteomes" id="UP000260680"/>
    </source>
</evidence>
<dbReference type="AlphaFoldDB" id="A0A3E2NF89"/>
<keyword evidence="4" id="KW-1185">Reference proteome</keyword>
<comment type="caution">
    <text evidence="2">The sequence shown here is derived from an EMBL/GenBank/DDBJ whole genome shotgun (WGS) entry which is preliminary data.</text>
</comment>
<dbReference type="Proteomes" id="UP001419084">
    <property type="component" value="Unassembled WGS sequence"/>
</dbReference>
<reference evidence="1 4" key="2">
    <citation type="journal article" date="2024" name="Int. J. Syst. Evol. Microbiol.">
        <title>Lacrimispora brassicae sp. nov. isolated from fermented cabbage, and proposal of Clostridium indicum Gundawar et al. 2019 and Clostridium methoxybenzovorans Mechichi et al. 1999 as heterotypic synonyms of Lacrimispora amygdalina (Parshina et al. 2003) Haas and Blanchard 2020 and Lacrimispora indolis (McClung and McCoy 1957) Haas and Blanchard 2020, respectively.</title>
        <authorList>
            <person name="Kobayashi H."/>
            <person name="Tanizawa Y."/>
            <person name="Sakamoto M."/>
            <person name="Ohkuma M."/>
            <person name="Tohno M."/>
        </authorList>
    </citation>
    <scope>NUCLEOTIDE SEQUENCE [LARGE SCALE GENOMIC DNA]</scope>
    <source>
        <strain evidence="1 4">DSM 12857</strain>
    </source>
</reference>
<name>A0A3E2NF89_9FIRM</name>
<evidence type="ECO:0000313" key="2">
    <source>
        <dbReference type="EMBL" id="RFZ79677.1"/>
    </source>
</evidence>
<reference evidence="2 3" key="1">
    <citation type="submission" date="2018-07" db="EMBL/GenBank/DDBJ databases">
        <title>New species, Clostridium PI-S10-A1B.</title>
        <authorList>
            <person name="Krishna G."/>
            <person name="Summeta K."/>
            <person name="Shikha S."/>
            <person name="Prabhu P.B."/>
            <person name="Suresh K."/>
        </authorList>
    </citation>
    <scope>NUCLEOTIDE SEQUENCE [LARGE SCALE GENOMIC DNA]</scope>
    <source>
        <strain evidence="2 3">PI-S10-A1B</strain>
    </source>
</reference>
<evidence type="ECO:0000313" key="1">
    <source>
        <dbReference type="EMBL" id="GLB33106.1"/>
    </source>
</evidence>
<dbReference type="Proteomes" id="UP000260680">
    <property type="component" value="Unassembled WGS sequence"/>
</dbReference>
<sequence length="78" mass="8563">MADPNEKQIDDIVSMLDSFMTNNGGHMNIRVAEDGTVNAHKTMAKTITTTNSLDCAEGDVACRVPTLFEGMDREEDDQ</sequence>
<accession>A0A3E2NF89</accession>
<dbReference type="OrthoDB" id="1647877at2"/>
<gene>
    <name evidence="2" type="ORF">DS742_07260</name>
    <name evidence="1" type="ORF">LAD12857_50290</name>
</gene>
<dbReference type="RefSeq" id="WP_117416330.1">
    <property type="nucleotide sequence ID" value="NZ_BRPJ01000102.1"/>
</dbReference>
<proteinExistence type="predicted"/>
<dbReference type="EMBL" id="QOHO01000020">
    <property type="protein sequence ID" value="RFZ79677.1"/>
    <property type="molecule type" value="Genomic_DNA"/>
</dbReference>